<feature type="compositionally biased region" description="Low complexity" evidence="1">
    <location>
        <begin position="10"/>
        <end position="22"/>
    </location>
</feature>
<dbReference type="PANTHER" id="PTHR34441">
    <property type="entry name" value="MOTILE SPERM DOMAIN-CONTAINING PROTEIN 1"/>
    <property type="match status" value="1"/>
</dbReference>
<dbReference type="Bgee" id="ENSOCUG00000005694">
    <property type="expression patterns" value="Expressed in uterus and 16 other cell types or tissues"/>
</dbReference>
<sequence>MSLITPTAVRAGSPTRRGPSSGRRGREHTASRKAGSVKGSSGELYSGLSPAGKRGAGASERPEGAGPSEVGGTCWAREPSLTRRPGLGAPRGRFSGVGVAIEVGFGAGSEGGPGAKLGRGQVCGTWAWVSEGPLERGSEAAAAASSVQALPHGRILSPALDSRPCPSSALGCPTAQSLHAPGGAPGPGAGGSGDPWAGVPERPSSLGTGCSGPRLTPGSSIQSGPAERPPTAADPLQSHGNCALLPRVIRHVAPIPSHYDVRDRFRIELSEEGANGRVVGRKDITSVLRAPAHPLELQGQPNPVPPLGPPAGTAAPMARPFQETPRQQLATSSFLLFLLTGMVSVAFLLLPLQDEVGSQLPQVLHVSLGQKLVAAYVLGECCGGWGP</sequence>
<dbReference type="InterPro" id="IPR039283">
    <property type="entry name" value="MOSPD1/3"/>
</dbReference>
<organism evidence="2 3">
    <name type="scientific">Oryctolagus cuniculus</name>
    <name type="common">Rabbit</name>
    <dbReference type="NCBI Taxonomy" id="9986"/>
    <lineage>
        <taxon>Eukaryota</taxon>
        <taxon>Metazoa</taxon>
        <taxon>Chordata</taxon>
        <taxon>Craniata</taxon>
        <taxon>Vertebrata</taxon>
        <taxon>Euteleostomi</taxon>
        <taxon>Mammalia</taxon>
        <taxon>Eutheria</taxon>
        <taxon>Euarchontoglires</taxon>
        <taxon>Glires</taxon>
        <taxon>Lagomorpha</taxon>
        <taxon>Leporidae</taxon>
        <taxon>Oryctolagus</taxon>
    </lineage>
</organism>
<feature type="region of interest" description="Disordered" evidence="1">
    <location>
        <begin position="176"/>
        <end position="239"/>
    </location>
</feature>
<reference evidence="2" key="3">
    <citation type="submission" date="2025-09" db="UniProtKB">
        <authorList>
            <consortium name="Ensembl"/>
        </authorList>
    </citation>
    <scope>IDENTIFICATION</scope>
    <source>
        <strain evidence="2">Thorbecke</strain>
    </source>
</reference>
<keyword evidence="3" id="KW-1185">Reference proteome</keyword>
<dbReference type="Proteomes" id="UP000001811">
    <property type="component" value="Chromosome 6"/>
</dbReference>
<dbReference type="GO" id="GO:0005737">
    <property type="term" value="C:cytoplasm"/>
    <property type="evidence" value="ECO:0007669"/>
    <property type="project" value="TreeGrafter"/>
</dbReference>
<feature type="region of interest" description="Disordered" evidence="1">
    <location>
        <begin position="1"/>
        <end position="93"/>
    </location>
</feature>
<accession>A0A5F9CV56</accession>
<evidence type="ECO:0000256" key="1">
    <source>
        <dbReference type="SAM" id="MobiDB-lite"/>
    </source>
</evidence>
<protein>
    <recommendedName>
        <fullName evidence="4">Motile sperm domain containing 3</fullName>
    </recommendedName>
</protein>
<dbReference type="PANTHER" id="PTHR34441:SF4">
    <property type="entry name" value="MOTILE SPERM DOMAIN-CONTAINING PROTEIN 3"/>
    <property type="match status" value="1"/>
</dbReference>
<evidence type="ECO:0008006" key="4">
    <source>
        <dbReference type="Google" id="ProtNLM"/>
    </source>
</evidence>
<reference evidence="2 3" key="1">
    <citation type="journal article" date="2011" name="Nature">
        <title>A high-resolution map of human evolutionary constraint using 29 mammals.</title>
        <authorList>
            <person name="Lindblad-Toh K."/>
            <person name="Garber M."/>
            <person name="Zuk O."/>
            <person name="Lin M.F."/>
            <person name="Parker B.J."/>
            <person name="Washietl S."/>
            <person name="Kheradpour P."/>
            <person name="Ernst J."/>
            <person name="Jordan G."/>
            <person name="Mauceli E."/>
            <person name="Ward L.D."/>
            <person name="Lowe C.B."/>
            <person name="Holloway A.K."/>
            <person name="Clamp M."/>
            <person name="Gnerre S."/>
            <person name="Alfoldi J."/>
            <person name="Beal K."/>
            <person name="Chang J."/>
            <person name="Clawson H."/>
            <person name="Cuff J."/>
            <person name="Di Palma F."/>
            <person name="Fitzgerald S."/>
            <person name="Flicek P."/>
            <person name="Guttman M."/>
            <person name="Hubisz M.J."/>
            <person name="Jaffe D.B."/>
            <person name="Jungreis I."/>
            <person name="Kent W.J."/>
            <person name="Kostka D."/>
            <person name="Lara M."/>
            <person name="Martins A.L."/>
            <person name="Massingham T."/>
            <person name="Moltke I."/>
            <person name="Raney B.J."/>
            <person name="Rasmussen M.D."/>
            <person name="Robinson J."/>
            <person name="Stark A."/>
            <person name="Vilella A.J."/>
            <person name="Wen J."/>
            <person name="Xie X."/>
            <person name="Zody M.C."/>
            <person name="Baldwin J."/>
            <person name="Bloom T."/>
            <person name="Chin C.W."/>
            <person name="Heiman D."/>
            <person name="Nicol R."/>
            <person name="Nusbaum C."/>
            <person name="Young S."/>
            <person name="Wilkinson J."/>
            <person name="Worley K.C."/>
            <person name="Kovar C.L."/>
            <person name="Muzny D.M."/>
            <person name="Gibbs R.A."/>
            <person name="Cree A."/>
            <person name="Dihn H.H."/>
            <person name="Fowler G."/>
            <person name="Jhangiani S."/>
            <person name="Joshi V."/>
            <person name="Lee S."/>
            <person name="Lewis L.R."/>
            <person name="Nazareth L.V."/>
            <person name="Okwuonu G."/>
            <person name="Santibanez J."/>
            <person name="Warren W.C."/>
            <person name="Mardis E.R."/>
            <person name="Weinstock G.M."/>
            <person name="Wilson R.K."/>
            <person name="Delehaunty K."/>
            <person name="Dooling D."/>
            <person name="Fronik C."/>
            <person name="Fulton L."/>
            <person name="Fulton B."/>
            <person name="Graves T."/>
            <person name="Minx P."/>
            <person name="Sodergren E."/>
            <person name="Birney E."/>
            <person name="Margulies E.H."/>
            <person name="Herrero J."/>
            <person name="Green E.D."/>
            <person name="Haussler D."/>
            <person name="Siepel A."/>
            <person name="Goldman N."/>
            <person name="Pollard K.S."/>
            <person name="Pedersen J.S."/>
            <person name="Lander E.S."/>
            <person name="Kellis M."/>
        </authorList>
    </citation>
    <scope>NUCLEOTIDE SEQUENCE [LARGE SCALE GENOMIC DNA]</scope>
    <source>
        <strain evidence="2 3">Thorbecke inbred</strain>
    </source>
</reference>
<dbReference type="Ensembl" id="ENSOCUT00000050148.1">
    <property type="protein sequence ID" value="ENSOCUP00000037644.1"/>
    <property type="gene ID" value="ENSOCUG00000005694.4"/>
</dbReference>
<reference evidence="2" key="2">
    <citation type="submission" date="2025-08" db="UniProtKB">
        <authorList>
            <consortium name="Ensembl"/>
        </authorList>
    </citation>
    <scope>IDENTIFICATION</scope>
    <source>
        <strain evidence="2">Thorbecke</strain>
    </source>
</reference>
<dbReference type="GeneTree" id="ENSGT00940000162123"/>
<evidence type="ECO:0000313" key="2">
    <source>
        <dbReference type="Ensembl" id="ENSOCUP00000037644.1"/>
    </source>
</evidence>
<feature type="compositionally biased region" description="Gly residues" evidence="1">
    <location>
        <begin position="183"/>
        <end position="193"/>
    </location>
</feature>
<evidence type="ECO:0000313" key="3">
    <source>
        <dbReference type="Proteomes" id="UP000001811"/>
    </source>
</evidence>
<proteinExistence type="predicted"/>
<dbReference type="AlphaFoldDB" id="A0A5F9CV56"/>
<dbReference type="EMBL" id="AAGW02074205">
    <property type="status" value="NOT_ANNOTATED_CDS"/>
    <property type="molecule type" value="Genomic_DNA"/>
</dbReference>
<name>A0A5F9CV56_RABIT</name>